<organism evidence="3 4">
    <name type="scientific">Aquarana catesbeiana</name>
    <name type="common">American bullfrog</name>
    <name type="synonym">Rana catesbeiana</name>
    <dbReference type="NCBI Taxonomy" id="8400"/>
    <lineage>
        <taxon>Eukaryota</taxon>
        <taxon>Metazoa</taxon>
        <taxon>Chordata</taxon>
        <taxon>Craniata</taxon>
        <taxon>Vertebrata</taxon>
        <taxon>Euteleostomi</taxon>
        <taxon>Amphibia</taxon>
        <taxon>Batrachia</taxon>
        <taxon>Anura</taxon>
        <taxon>Neobatrachia</taxon>
        <taxon>Ranoidea</taxon>
        <taxon>Ranidae</taxon>
        <taxon>Aquarana</taxon>
    </lineage>
</organism>
<dbReference type="EMBL" id="KZ060718">
    <property type="protein sequence ID" value="PIO11906.1"/>
    <property type="molecule type" value="Genomic_DNA"/>
</dbReference>
<feature type="transmembrane region" description="Helical" evidence="1">
    <location>
        <begin position="179"/>
        <end position="207"/>
    </location>
</feature>
<evidence type="ECO:0000313" key="4">
    <source>
        <dbReference type="Proteomes" id="UP000228934"/>
    </source>
</evidence>
<proteinExistence type="predicted"/>
<dbReference type="AlphaFoldDB" id="A0A2G9Q8K3"/>
<dbReference type="Pfam" id="PF13843">
    <property type="entry name" value="DDE_Tnp_1_7"/>
    <property type="match status" value="1"/>
</dbReference>
<keyword evidence="1" id="KW-0812">Transmembrane</keyword>
<dbReference type="PANTHER" id="PTHR46599">
    <property type="entry name" value="PIGGYBAC TRANSPOSABLE ELEMENT-DERIVED PROTEIN 4"/>
    <property type="match status" value="1"/>
</dbReference>
<keyword evidence="1" id="KW-0472">Membrane</keyword>
<dbReference type="OrthoDB" id="5985989at2759"/>
<evidence type="ECO:0000259" key="2">
    <source>
        <dbReference type="Pfam" id="PF13843"/>
    </source>
</evidence>
<evidence type="ECO:0000256" key="1">
    <source>
        <dbReference type="SAM" id="Phobius"/>
    </source>
</evidence>
<dbReference type="Proteomes" id="UP000228934">
    <property type="component" value="Unassembled WGS sequence"/>
</dbReference>
<keyword evidence="1" id="KW-1133">Transmembrane helix</keyword>
<feature type="domain" description="PiggyBac transposable element-derived protein" evidence="2">
    <location>
        <begin position="11"/>
        <end position="64"/>
    </location>
</feature>
<dbReference type="InterPro" id="IPR029526">
    <property type="entry name" value="PGBD"/>
</dbReference>
<gene>
    <name evidence="3" type="ORF">AB205_0086630</name>
</gene>
<evidence type="ECO:0000313" key="3">
    <source>
        <dbReference type="EMBL" id="PIO11906.1"/>
    </source>
</evidence>
<dbReference type="PANTHER" id="PTHR46599:SF3">
    <property type="entry name" value="PIGGYBAC TRANSPOSABLE ELEMENT-DERIVED PROTEIN 4"/>
    <property type="match status" value="1"/>
</dbReference>
<keyword evidence="4" id="KW-1185">Reference proteome</keyword>
<reference evidence="4" key="1">
    <citation type="journal article" date="2017" name="Nat. Commun.">
        <title>The North American bullfrog draft genome provides insight into hormonal regulation of long noncoding RNA.</title>
        <authorList>
            <person name="Hammond S.A."/>
            <person name="Warren R.L."/>
            <person name="Vandervalk B.P."/>
            <person name="Kucuk E."/>
            <person name="Khan H."/>
            <person name="Gibb E.A."/>
            <person name="Pandoh P."/>
            <person name="Kirk H."/>
            <person name="Zhao Y."/>
            <person name="Jones M."/>
            <person name="Mungall A.J."/>
            <person name="Coope R."/>
            <person name="Pleasance S."/>
            <person name="Moore R.A."/>
            <person name="Holt R.A."/>
            <person name="Round J.M."/>
            <person name="Ohora S."/>
            <person name="Walle B.V."/>
            <person name="Veldhoen N."/>
            <person name="Helbing C.C."/>
            <person name="Birol I."/>
        </authorList>
    </citation>
    <scope>NUCLEOTIDE SEQUENCE [LARGE SCALE GENOMIC DNA]</scope>
</reference>
<sequence>MTVQIPTATGVVEKPLCVYEYNLNMGGVDLNDQLLAPYLIARKVRCWYKKVSVYLFQLALLNAYVLYKASGRTGSFLKFQEEIITALLFPDRAVAQLPNPNAVSRLHERHFPHVLSGTPTQRNPQRRCHVCRKQIYRRDTCFYCPSCPDQPGLWIVYIKVQKKIKNTQKHKKKKKAKNCLMVLFLFSLLFSLMVAHYCLLYCSLSFVTVF</sequence>
<accession>A0A2G9Q8K3</accession>
<name>A0A2G9Q8K3_AQUCT</name>
<protein>
    <recommendedName>
        <fullName evidence="2">PiggyBac transposable element-derived protein domain-containing protein</fullName>
    </recommendedName>
</protein>